<dbReference type="Proteomes" id="UP001498238">
    <property type="component" value="Unassembled WGS sequence"/>
</dbReference>
<organism evidence="1 2">
    <name type="scientific">Brevibacterium metallidurans</name>
    <dbReference type="NCBI Taxonomy" id="1482676"/>
    <lineage>
        <taxon>Bacteria</taxon>
        <taxon>Bacillati</taxon>
        <taxon>Actinomycetota</taxon>
        <taxon>Actinomycetes</taxon>
        <taxon>Micrococcales</taxon>
        <taxon>Brevibacteriaceae</taxon>
        <taxon>Brevibacterium</taxon>
    </lineage>
</organism>
<comment type="caution">
    <text evidence="1">The sequence shown here is derived from an EMBL/GenBank/DDBJ whole genome shotgun (WGS) entry which is preliminary data.</text>
</comment>
<gene>
    <name evidence="1" type="ORF">NCCP602_14010</name>
</gene>
<keyword evidence="2" id="KW-1185">Reference proteome</keyword>
<dbReference type="EMBL" id="BAAAAF010000004">
    <property type="protein sequence ID" value="GAA0035440.1"/>
    <property type="molecule type" value="Genomic_DNA"/>
</dbReference>
<sequence>MSVCHHANPETAEIAPYESATATIVTVMMTTARYVEAGSTRSIVRNDELMFTIVHIRHFVRQTERSINLMNTRI</sequence>
<accession>A0ABN0SMK5</accession>
<evidence type="ECO:0000313" key="2">
    <source>
        <dbReference type="Proteomes" id="UP001498238"/>
    </source>
</evidence>
<reference evidence="1 2" key="1">
    <citation type="submission" date="2024-01" db="EMBL/GenBank/DDBJ databases">
        <title>Characterization of antibiotic resistant novel bacterial strains and their environmental applications.</title>
        <authorList>
            <person name="Manzoor S."/>
            <person name="Abbas S."/>
            <person name="Arshad M."/>
            <person name="Ahmed I."/>
        </authorList>
    </citation>
    <scope>NUCLEOTIDE SEQUENCE [LARGE SCALE GENOMIC DNA]</scope>
    <source>
        <strain evidence="1 2">NCCP-602</strain>
    </source>
</reference>
<evidence type="ECO:0000313" key="1">
    <source>
        <dbReference type="EMBL" id="GAA0035440.1"/>
    </source>
</evidence>
<protein>
    <submittedName>
        <fullName evidence="1">Uncharacterized protein</fullName>
    </submittedName>
</protein>
<proteinExistence type="predicted"/>
<name>A0ABN0SMK5_9MICO</name>